<organism evidence="4 5">
    <name type="scientific">Kozakia baliensis</name>
    <dbReference type="NCBI Taxonomy" id="153496"/>
    <lineage>
        <taxon>Bacteria</taxon>
        <taxon>Pseudomonadati</taxon>
        <taxon>Pseudomonadota</taxon>
        <taxon>Alphaproteobacteria</taxon>
        <taxon>Acetobacterales</taxon>
        <taxon>Acetobacteraceae</taxon>
        <taxon>Kozakia</taxon>
    </lineage>
</organism>
<dbReference type="KEGG" id="kba:A0U89_05780"/>
<feature type="domain" description="HTH tetR-type" evidence="3">
    <location>
        <begin position="1"/>
        <end position="54"/>
    </location>
</feature>
<reference evidence="4 5" key="1">
    <citation type="journal article" date="2016" name="Microb. Cell Fact.">
        <title>Dissection of exopolysaccharide biosynthesis in Kozakia baliensis.</title>
        <authorList>
            <person name="Brandt J.U."/>
            <person name="Jakob F."/>
            <person name="Behr J."/>
            <person name="Geissler A.J."/>
            <person name="Vogel R.F."/>
        </authorList>
    </citation>
    <scope>NUCLEOTIDE SEQUENCE [LARGE SCALE GENOMIC DNA]</scope>
    <source>
        <strain evidence="4 5">DSM 14400</strain>
    </source>
</reference>
<dbReference type="InterPro" id="IPR001647">
    <property type="entry name" value="HTH_TetR"/>
</dbReference>
<dbReference type="GO" id="GO:0003677">
    <property type="term" value="F:DNA binding"/>
    <property type="evidence" value="ECO:0007669"/>
    <property type="project" value="UniProtKB-UniRule"/>
</dbReference>
<dbReference type="PROSITE" id="PS50977">
    <property type="entry name" value="HTH_TETR_2"/>
    <property type="match status" value="1"/>
</dbReference>
<gene>
    <name evidence="4" type="ORF">A0U89_05780</name>
</gene>
<evidence type="ECO:0000313" key="4">
    <source>
        <dbReference type="EMBL" id="AOX16718.1"/>
    </source>
</evidence>
<dbReference type="Pfam" id="PF00440">
    <property type="entry name" value="TetR_N"/>
    <property type="match status" value="1"/>
</dbReference>
<dbReference type="SUPFAM" id="SSF46689">
    <property type="entry name" value="Homeodomain-like"/>
    <property type="match status" value="1"/>
</dbReference>
<keyword evidence="5" id="KW-1185">Reference proteome</keyword>
<accession>A0A1D8USV0</accession>
<evidence type="ECO:0000256" key="2">
    <source>
        <dbReference type="PROSITE-ProRule" id="PRU00335"/>
    </source>
</evidence>
<dbReference type="EMBL" id="CP014674">
    <property type="protein sequence ID" value="AOX16718.1"/>
    <property type="molecule type" value="Genomic_DNA"/>
</dbReference>
<evidence type="ECO:0000313" key="5">
    <source>
        <dbReference type="Proteomes" id="UP000179145"/>
    </source>
</evidence>
<evidence type="ECO:0000256" key="1">
    <source>
        <dbReference type="ARBA" id="ARBA00023125"/>
    </source>
</evidence>
<evidence type="ECO:0000259" key="3">
    <source>
        <dbReference type="PROSITE" id="PS50977"/>
    </source>
</evidence>
<dbReference type="eggNOG" id="COG1309">
    <property type="taxonomic scope" value="Bacteria"/>
</dbReference>
<dbReference type="STRING" id="153496.A0U89_05780"/>
<dbReference type="Gene3D" id="1.10.10.60">
    <property type="entry name" value="Homeodomain-like"/>
    <property type="match status" value="1"/>
</dbReference>
<name>A0A1D8USV0_9PROT</name>
<keyword evidence="1 2" id="KW-0238">DNA-binding</keyword>
<dbReference type="AlphaFoldDB" id="A0A1D8USV0"/>
<dbReference type="Gene3D" id="1.10.357.10">
    <property type="entry name" value="Tetracycline Repressor, domain 2"/>
    <property type="match status" value="1"/>
</dbReference>
<dbReference type="InterPro" id="IPR009057">
    <property type="entry name" value="Homeodomain-like_sf"/>
</dbReference>
<dbReference type="Proteomes" id="UP000179145">
    <property type="component" value="Chromosome"/>
</dbReference>
<proteinExistence type="predicted"/>
<dbReference type="InterPro" id="IPR039536">
    <property type="entry name" value="TetR_C_Proteobacteria"/>
</dbReference>
<sequence length="188" mass="21393">MDAADIALQTYGYQNTSMDRIAQCSCMSKKTLYQMFDSKQVLFETLLKERLLVTELHGLTLLGDTVEEQLIYGVSCFADTLLEEKRVNLMRVIITEVSRQPEIGAFVRELFASSSKPHPLRKWLKDFSDQGKIRLDNLDDDTDILFGMTVGTIFLCELTHCRPSKTPTEKKAFISSAVRIFLRGLNTL</sequence>
<dbReference type="Pfam" id="PF14246">
    <property type="entry name" value="TetR_C_7"/>
    <property type="match status" value="1"/>
</dbReference>
<protein>
    <recommendedName>
        <fullName evidence="3">HTH tetR-type domain-containing protein</fullName>
    </recommendedName>
</protein>
<feature type="DNA-binding region" description="H-T-H motif" evidence="2">
    <location>
        <begin position="17"/>
        <end position="36"/>
    </location>
</feature>